<dbReference type="AlphaFoldDB" id="A0AAV4NQ26"/>
<comment type="caution">
    <text evidence="2">The sequence shown here is derived from an EMBL/GenBank/DDBJ whole genome shotgun (WGS) entry which is preliminary data.</text>
</comment>
<evidence type="ECO:0000313" key="3">
    <source>
        <dbReference type="Proteomes" id="UP001054837"/>
    </source>
</evidence>
<organism evidence="2 3">
    <name type="scientific">Caerostris darwini</name>
    <dbReference type="NCBI Taxonomy" id="1538125"/>
    <lineage>
        <taxon>Eukaryota</taxon>
        <taxon>Metazoa</taxon>
        <taxon>Ecdysozoa</taxon>
        <taxon>Arthropoda</taxon>
        <taxon>Chelicerata</taxon>
        <taxon>Arachnida</taxon>
        <taxon>Araneae</taxon>
        <taxon>Araneomorphae</taxon>
        <taxon>Entelegynae</taxon>
        <taxon>Araneoidea</taxon>
        <taxon>Araneidae</taxon>
        <taxon>Caerostris</taxon>
    </lineage>
</organism>
<sequence length="106" mass="11619">MRSMKGDYRSSQKESLPIFCLRGSCPLGIALQGKGRGNRVIARPPLSPERDYRPALLDNDALYQSQNTINDNPPHTDNSSAGQPIRAIPFIPSSNKSVSEALPRDV</sequence>
<reference evidence="2 3" key="1">
    <citation type="submission" date="2021-06" db="EMBL/GenBank/DDBJ databases">
        <title>Caerostris darwini draft genome.</title>
        <authorList>
            <person name="Kono N."/>
            <person name="Arakawa K."/>
        </authorList>
    </citation>
    <scope>NUCLEOTIDE SEQUENCE [LARGE SCALE GENOMIC DNA]</scope>
</reference>
<feature type="region of interest" description="Disordered" evidence="1">
    <location>
        <begin position="64"/>
        <end position="106"/>
    </location>
</feature>
<gene>
    <name evidence="2" type="ORF">CDAR_501181</name>
</gene>
<dbReference type="EMBL" id="BPLQ01001851">
    <property type="protein sequence ID" value="GIX86016.1"/>
    <property type="molecule type" value="Genomic_DNA"/>
</dbReference>
<accession>A0AAV4NQ26</accession>
<protein>
    <submittedName>
        <fullName evidence="2">Uncharacterized protein</fullName>
    </submittedName>
</protein>
<evidence type="ECO:0000313" key="2">
    <source>
        <dbReference type="EMBL" id="GIX86016.1"/>
    </source>
</evidence>
<proteinExistence type="predicted"/>
<keyword evidence="3" id="KW-1185">Reference proteome</keyword>
<dbReference type="Proteomes" id="UP001054837">
    <property type="component" value="Unassembled WGS sequence"/>
</dbReference>
<evidence type="ECO:0000256" key="1">
    <source>
        <dbReference type="SAM" id="MobiDB-lite"/>
    </source>
</evidence>
<name>A0AAV4NQ26_9ARAC</name>
<feature type="compositionally biased region" description="Polar residues" evidence="1">
    <location>
        <begin position="64"/>
        <end position="82"/>
    </location>
</feature>